<dbReference type="Pfam" id="PF12680">
    <property type="entry name" value="SnoaL_2"/>
    <property type="match status" value="1"/>
</dbReference>
<dbReference type="SUPFAM" id="SSF54427">
    <property type="entry name" value="NTF2-like"/>
    <property type="match status" value="1"/>
</dbReference>
<evidence type="ECO:0000259" key="1">
    <source>
        <dbReference type="Pfam" id="PF12680"/>
    </source>
</evidence>
<evidence type="ECO:0000313" key="2">
    <source>
        <dbReference type="EMBL" id="OMD37503.1"/>
    </source>
</evidence>
<keyword evidence="3" id="KW-1185">Reference proteome</keyword>
<dbReference type="InterPro" id="IPR037401">
    <property type="entry name" value="SnoaL-like"/>
</dbReference>
<proteinExistence type="predicted"/>
<comment type="caution">
    <text evidence="2">The sequence shown here is derived from an EMBL/GenBank/DDBJ whole genome shotgun (WGS) entry which is preliminary data.</text>
</comment>
<dbReference type="Gene3D" id="3.10.450.50">
    <property type="match status" value="1"/>
</dbReference>
<feature type="domain" description="SnoaL-like" evidence="1">
    <location>
        <begin position="13"/>
        <end position="111"/>
    </location>
</feature>
<dbReference type="EMBL" id="MPTB01000068">
    <property type="protein sequence ID" value="OMD37503.1"/>
    <property type="molecule type" value="Genomic_DNA"/>
</dbReference>
<protein>
    <recommendedName>
        <fullName evidence="1">SnoaL-like domain-containing protein</fullName>
    </recommendedName>
</protein>
<name>A0ABX3GVA8_PAEBO</name>
<evidence type="ECO:0000313" key="3">
    <source>
        <dbReference type="Proteomes" id="UP000187412"/>
    </source>
</evidence>
<dbReference type="Proteomes" id="UP000187412">
    <property type="component" value="Unassembled WGS sequence"/>
</dbReference>
<dbReference type="InterPro" id="IPR032710">
    <property type="entry name" value="NTF2-like_dom_sf"/>
</dbReference>
<sequence length="133" mass="15479">MNQIQGEQLAAVYFTAWLEQDEAAFLSVLHKDVRIEECDGAEYSGILECQEWFRGWHEPGNKVLQWDILESFFDAKEQTVSNVWRFTCLYDGKTSTFDGCSIISCSEEGITRLREFAMKIEKYRPYPMSEVPD</sequence>
<reference evidence="2 3" key="1">
    <citation type="submission" date="2016-10" db="EMBL/GenBank/DDBJ databases">
        <title>Paenibacillus species isolates.</title>
        <authorList>
            <person name="Beno S.M."/>
        </authorList>
    </citation>
    <scope>NUCLEOTIDE SEQUENCE [LARGE SCALE GENOMIC DNA]</scope>
    <source>
        <strain evidence="2 3">FSL H7-0744</strain>
    </source>
</reference>
<organism evidence="2 3">
    <name type="scientific">Paenibacillus borealis</name>
    <dbReference type="NCBI Taxonomy" id="160799"/>
    <lineage>
        <taxon>Bacteria</taxon>
        <taxon>Bacillati</taxon>
        <taxon>Bacillota</taxon>
        <taxon>Bacilli</taxon>
        <taxon>Bacillales</taxon>
        <taxon>Paenibacillaceae</taxon>
        <taxon>Paenibacillus</taxon>
    </lineage>
</organism>
<accession>A0ABX3GVA8</accession>
<gene>
    <name evidence="2" type="ORF">BSK56_31175</name>
</gene>
<dbReference type="RefSeq" id="WP_076114271.1">
    <property type="nucleotide sequence ID" value="NZ_MPTB01000068.1"/>
</dbReference>